<comment type="caution">
    <text evidence="1">The sequence shown here is derived from an EMBL/GenBank/DDBJ whole genome shotgun (WGS) entry which is preliminary data.</text>
</comment>
<dbReference type="EMBL" id="JAFBMS010000014">
    <property type="protein sequence ID" value="KAG9347077.1"/>
    <property type="molecule type" value="Genomic_DNA"/>
</dbReference>
<accession>A0A8T2PE99</accession>
<organism evidence="1 2">
    <name type="scientific">Albula glossodonta</name>
    <name type="common">roundjaw bonefish</name>
    <dbReference type="NCBI Taxonomy" id="121402"/>
    <lineage>
        <taxon>Eukaryota</taxon>
        <taxon>Metazoa</taxon>
        <taxon>Chordata</taxon>
        <taxon>Craniata</taxon>
        <taxon>Vertebrata</taxon>
        <taxon>Euteleostomi</taxon>
        <taxon>Actinopterygii</taxon>
        <taxon>Neopterygii</taxon>
        <taxon>Teleostei</taxon>
        <taxon>Albuliformes</taxon>
        <taxon>Albulidae</taxon>
        <taxon>Albula</taxon>
    </lineage>
</organism>
<protein>
    <submittedName>
        <fullName evidence="1">Uncharacterized protein</fullName>
    </submittedName>
</protein>
<sequence length="139" mass="14988">MREGRGLCTDCGVLRAGCNAEVIERIPFDVQHISSVATHSRVMWVYFPRLKGTPGQTDTGKARESRTEGWEWSHVVNGDDQESPAPCTLCDDSNEAWVDGTEMVVLDAPGDRNAIVAVLLGGSLTEHMPELGAAILGPP</sequence>
<gene>
    <name evidence="1" type="ORF">JZ751_006004</name>
</gene>
<name>A0A8T2PE99_9TELE</name>
<reference evidence="1" key="1">
    <citation type="thesis" date="2021" institute="BYU ScholarsArchive" country="Provo, UT, USA">
        <title>Applications of and Algorithms for Genome Assembly and Genomic Analyses with an Emphasis on Marine Teleosts.</title>
        <authorList>
            <person name="Pickett B.D."/>
        </authorList>
    </citation>
    <scope>NUCLEOTIDE SEQUENCE</scope>
    <source>
        <strain evidence="1">HI-2016</strain>
    </source>
</reference>
<proteinExistence type="predicted"/>
<evidence type="ECO:0000313" key="2">
    <source>
        <dbReference type="Proteomes" id="UP000824540"/>
    </source>
</evidence>
<dbReference type="Proteomes" id="UP000824540">
    <property type="component" value="Unassembled WGS sequence"/>
</dbReference>
<dbReference type="AlphaFoldDB" id="A0A8T2PE99"/>
<keyword evidence="2" id="KW-1185">Reference proteome</keyword>
<evidence type="ECO:0000313" key="1">
    <source>
        <dbReference type="EMBL" id="KAG9347077.1"/>
    </source>
</evidence>